<organism evidence="1">
    <name type="scientific">Setaria italica</name>
    <name type="common">Foxtail millet</name>
    <name type="synonym">Panicum italicum</name>
    <dbReference type="NCBI Taxonomy" id="4555"/>
    <lineage>
        <taxon>Eukaryota</taxon>
        <taxon>Viridiplantae</taxon>
        <taxon>Streptophyta</taxon>
        <taxon>Embryophyta</taxon>
        <taxon>Tracheophyta</taxon>
        <taxon>Spermatophyta</taxon>
        <taxon>Magnoliopsida</taxon>
        <taxon>Liliopsida</taxon>
        <taxon>Poales</taxon>
        <taxon>Poaceae</taxon>
        <taxon>PACMAD clade</taxon>
        <taxon>Panicoideae</taxon>
        <taxon>Panicodae</taxon>
        <taxon>Paniceae</taxon>
        <taxon>Cenchrinae</taxon>
        <taxon>Setaria</taxon>
    </lineage>
</organism>
<name>A0A368RNG4_SETIT</name>
<protein>
    <submittedName>
        <fullName evidence="1">Uncharacterized protein</fullName>
    </submittedName>
</protein>
<dbReference type="AlphaFoldDB" id="A0A368RNG4"/>
<evidence type="ECO:0000313" key="1">
    <source>
        <dbReference type="EMBL" id="RCV31648.1"/>
    </source>
</evidence>
<gene>
    <name evidence="1" type="ORF">SETIT_6G194900v2</name>
</gene>
<accession>A0A368RNG4</accession>
<sequence length="166" mass="18484">MQDGQSPPPREDVRPPPRLLASAGVAHGCMDMDSISWQDRPGYMSLMMMCPWCVHGLCWQDKSADPLPRHGSRCGLYRQPDELSMGTSCSLLPGSLNAIREATPPWLACIPVGVEGVMQVQWPLSGSPAPTSPPLSFRSKQLRYVRIHVPTFYPFFYHTNRYVAGI</sequence>
<proteinExistence type="predicted"/>
<dbReference type="EMBL" id="CM003533">
    <property type="protein sequence ID" value="RCV31648.1"/>
    <property type="molecule type" value="Genomic_DNA"/>
</dbReference>
<reference evidence="1" key="2">
    <citation type="submission" date="2015-07" db="EMBL/GenBank/DDBJ databases">
        <authorList>
            <person name="Noorani M."/>
        </authorList>
    </citation>
    <scope>NUCLEOTIDE SEQUENCE</scope>
    <source>
        <strain evidence="1">Yugu1</strain>
    </source>
</reference>
<reference evidence="1" key="1">
    <citation type="journal article" date="2012" name="Nat. Biotechnol.">
        <title>Reference genome sequence of the model plant Setaria.</title>
        <authorList>
            <person name="Bennetzen J.L."/>
            <person name="Schmutz J."/>
            <person name="Wang H."/>
            <person name="Percifield R."/>
            <person name="Hawkins J."/>
            <person name="Pontaroli A.C."/>
            <person name="Estep M."/>
            <person name="Feng L."/>
            <person name="Vaughn J.N."/>
            <person name="Grimwood J."/>
            <person name="Jenkins J."/>
            <person name="Barry K."/>
            <person name="Lindquist E."/>
            <person name="Hellsten U."/>
            <person name="Deshpande S."/>
            <person name="Wang X."/>
            <person name="Wu X."/>
            <person name="Mitros T."/>
            <person name="Triplett J."/>
            <person name="Yang X."/>
            <person name="Ye C.Y."/>
            <person name="Mauro-Herrera M."/>
            <person name="Wang L."/>
            <person name="Li P."/>
            <person name="Sharma M."/>
            <person name="Sharma R."/>
            <person name="Ronald P.C."/>
            <person name="Panaud O."/>
            <person name="Kellogg E.A."/>
            <person name="Brutnell T.P."/>
            <person name="Doust A.N."/>
            <person name="Tuskan G.A."/>
            <person name="Rokhsar D."/>
            <person name="Devos K.M."/>
        </authorList>
    </citation>
    <scope>NUCLEOTIDE SEQUENCE [LARGE SCALE GENOMIC DNA]</scope>
    <source>
        <strain evidence="1">Yugu1</strain>
    </source>
</reference>